<sequence>KKPTTVSLTKCVQWTSHILSERRHPVLPVLSAAKRPANEQLVAGNNAINKKLVKRPVNLVHRQLRGHNRRSHLQKQQCQQNKCRLPANQTVTIHARSHTLFMMVTVKKPSSLTLQAMTAAVTMHRNTTPRANKRPRVNKCARCTQLASRKMCTGVVSTDHHQS</sequence>
<keyword evidence="1" id="KW-1185">Reference proteome</keyword>
<protein>
    <submittedName>
        <fullName evidence="2">Uncharacterized protein</fullName>
    </submittedName>
</protein>
<dbReference type="AlphaFoldDB" id="A0A915KC34"/>
<name>A0A915KC34_ROMCU</name>
<organism evidence="1 2">
    <name type="scientific">Romanomermis culicivorax</name>
    <name type="common">Nematode worm</name>
    <dbReference type="NCBI Taxonomy" id="13658"/>
    <lineage>
        <taxon>Eukaryota</taxon>
        <taxon>Metazoa</taxon>
        <taxon>Ecdysozoa</taxon>
        <taxon>Nematoda</taxon>
        <taxon>Enoplea</taxon>
        <taxon>Dorylaimia</taxon>
        <taxon>Mermithida</taxon>
        <taxon>Mermithoidea</taxon>
        <taxon>Mermithidae</taxon>
        <taxon>Romanomermis</taxon>
    </lineage>
</organism>
<proteinExistence type="predicted"/>
<dbReference type="WBParaSite" id="nRc.2.0.1.t35469-RA">
    <property type="protein sequence ID" value="nRc.2.0.1.t35469-RA"/>
    <property type="gene ID" value="nRc.2.0.1.g35469"/>
</dbReference>
<evidence type="ECO:0000313" key="1">
    <source>
        <dbReference type="Proteomes" id="UP000887565"/>
    </source>
</evidence>
<reference evidence="2" key="1">
    <citation type="submission" date="2022-11" db="UniProtKB">
        <authorList>
            <consortium name="WormBaseParasite"/>
        </authorList>
    </citation>
    <scope>IDENTIFICATION</scope>
</reference>
<accession>A0A915KC34</accession>
<dbReference type="Proteomes" id="UP000887565">
    <property type="component" value="Unplaced"/>
</dbReference>
<evidence type="ECO:0000313" key="2">
    <source>
        <dbReference type="WBParaSite" id="nRc.2.0.1.t35469-RA"/>
    </source>
</evidence>